<feature type="compositionally biased region" description="Acidic residues" evidence="2">
    <location>
        <begin position="728"/>
        <end position="738"/>
    </location>
</feature>
<feature type="compositionally biased region" description="Acidic residues" evidence="2">
    <location>
        <begin position="682"/>
        <end position="695"/>
    </location>
</feature>
<feature type="compositionally biased region" description="Basic and acidic residues" evidence="2">
    <location>
        <begin position="708"/>
        <end position="727"/>
    </location>
</feature>
<evidence type="ECO:0000256" key="1">
    <source>
        <dbReference type="SAM" id="Coils"/>
    </source>
</evidence>
<sequence length="779" mass="86137">METIAQLQAHIRQTQLNQTQPTAAAASSGALTAELASRLQAVERRLTTAESENMMRHNEQQRRLDQVGSTQTDLRSAWRRHDESLTQLQLQSNTTAASVATQIRQALTVMHDKIDRQAVIQEQLQANVLQLHETMVEQQQRADQRQDTLNKHIESLTAGTHLLQENQAHTHTRTNALDARCAQLETGFQDAHDNLREHVQEGLTDTRRQLDAVSEQLRHMTALQSGDLQTVMNDLQHMQGHQQAAIDEVRQALQTEIDDVRGALATQRDAQRQQLQAAQGDVQALVAAQLTAHQKTLASELKRVDDALSRATSSAAGELQKLNRNITAVADTTGQRLHQTEAVLQAEILSRQRLQGAVESQRRTGHDDLRQAADALRAEWDERLQAQAVKSRDYVERRSQDLRVAIDQAQRASQDLAAQIQALQANAKILERAQGAKVELLARTVTRHQEDAAQGRQTLERHLELIRRSLGAKVDQTAFDAKSTALRAEMQAWTEQHNQDGQSLAQRIEQLSRQQDVHLQHAMLGLKDEMTYVKDVMAQLQVRTQAVALAQDAQRLGLATTSDSPTPLEPEPHHSAALQVLTPVAPATPPPGAPRRSSRGHLASRGSSGGIRSRSVSPPLAASQPTSDAITPTVLVEDADGQDEMEDMSKDMPLDPVIQPLTAAHRKEELAEDSQSGLSVVLEEDEEPEDDEAELDQTTTETPDDEGKEASDRRIEAFDEPEARASDAGDESPDAEGDETPKDGSDELPDSDGEREELNNDDGRARNDVKHNESHQEVD</sequence>
<reference evidence="3 4" key="1">
    <citation type="journal article" date="2008" name="Nature">
        <title>The genome of the choanoflagellate Monosiga brevicollis and the origin of metazoans.</title>
        <authorList>
            <consortium name="JGI Sequencing"/>
            <person name="King N."/>
            <person name="Westbrook M.J."/>
            <person name="Young S.L."/>
            <person name="Kuo A."/>
            <person name="Abedin M."/>
            <person name="Chapman J."/>
            <person name="Fairclough S."/>
            <person name="Hellsten U."/>
            <person name="Isogai Y."/>
            <person name="Letunic I."/>
            <person name="Marr M."/>
            <person name="Pincus D."/>
            <person name="Putnam N."/>
            <person name="Rokas A."/>
            <person name="Wright K.J."/>
            <person name="Zuzow R."/>
            <person name="Dirks W."/>
            <person name="Good M."/>
            <person name="Goodstein D."/>
            <person name="Lemons D."/>
            <person name="Li W."/>
            <person name="Lyons J.B."/>
            <person name="Morris A."/>
            <person name="Nichols S."/>
            <person name="Richter D.J."/>
            <person name="Salamov A."/>
            <person name="Bork P."/>
            <person name="Lim W.A."/>
            <person name="Manning G."/>
            <person name="Miller W.T."/>
            <person name="McGinnis W."/>
            <person name="Shapiro H."/>
            <person name="Tjian R."/>
            <person name="Grigoriev I.V."/>
            <person name="Rokhsar D."/>
        </authorList>
    </citation>
    <scope>NUCLEOTIDE SEQUENCE [LARGE SCALE GENOMIC DNA]</scope>
    <source>
        <strain evidence="4">MX1 / ATCC 50154</strain>
    </source>
</reference>
<dbReference type="STRING" id="81824.A9V6I4"/>
<evidence type="ECO:0000256" key="2">
    <source>
        <dbReference type="SAM" id="MobiDB-lite"/>
    </source>
</evidence>
<feature type="compositionally biased region" description="Acidic residues" evidence="2">
    <location>
        <begin position="637"/>
        <end position="646"/>
    </location>
</feature>
<organism evidence="3 4">
    <name type="scientific">Monosiga brevicollis</name>
    <name type="common">Choanoflagellate</name>
    <dbReference type="NCBI Taxonomy" id="81824"/>
    <lineage>
        <taxon>Eukaryota</taxon>
        <taxon>Choanoflagellata</taxon>
        <taxon>Craspedida</taxon>
        <taxon>Salpingoecidae</taxon>
        <taxon>Monosiga</taxon>
    </lineage>
</organism>
<protein>
    <submittedName>
        <fullName evidence="3">Uncharacterized protein</fullName>
    </submittedName>
</protein>
<dbReference type="AlphaFoldDB" id="A9V6I4"/>
<dbReference type="OMA" id="SEHERMD"/>
<dbReference type="KEGG" id="mbr:MONBRDRAFT_27956"/>
<keyword evidence="4" id="KW-1185">Reference proteome</keyword>
<dbReference type="Proteomes" id="UP000001357">
    <property type="component" value="Unassembled WGS sequence"/>
</dbReference>
<feature type="coiled-coil region" evidence="1">
    <location>
        <begin position="406"/>
        <end position="433"/>
    </location>
</feature>
<accession>A9V6I4</accession>
<feature type="compositionally biased region" description="Low complexity" evidence="2">
    <location>
        <begin position="604"/>
        <end position="617"/>
    </location>
</feature>
<feature type="region of interest" description="Disordered" evidence="2">
    <location>
        <begin position="583"/>
        <end position="779"/>
    </location>
</feature>
<feature type="compositionally biased region" description="Basic and acidic residues" evidence="2">
    <location>
        <begin position="756"/>
        <end position="779"/>
    </location>
</feature>
<dbReference type="GeneID" id="5893557"/>
<evidence type="ECO:0000313" key="4">
    <source>
        <dbReference type="Proteomes" id="UP000001357"/>
    </source>
</evidence>
<keyword evidence="1" id="KW-0175">Coiled coil</keyword>
<name>A9V6I4_MONBE</name>
<gene>
    <name evidence="3" type="ORF">MONBRDRAFT_27956</name>
</gene>
<dbReference type="RefSeq" id="XP_001748435.1">
    <property type="nucleotide sequence ID" value="XM_001748383.1"/>
</dbReference>
<dbReference type="EMBL" id="CH991563">
    <property type="protein sequence ID" value="EDQ86890.1"/>
    <property type="molecule type" value="Genomic_DNA"/>
</dbReference>
<evidence type="ECO:0000313" key="3">
    <source>
        <dbReference type="EMBL" id="EDQ86890.1"/>
    </source>
</evidence>
<feature type="compositionally biased region" description="Acidic residues" evidence="2">
    <location>
        <begin position="746"/>
        <end position="755"/>
    </location>
</feature>
<dbReference type="InParanoid" id="A9V6I4"/>
<proteinExistence type="predicted"/>